<dbReference type="SMART" id="SM00354">
    <property type="entry name" value="HTH_LACI"/>
    <property type="match status" value="1"/>
</dbReference>
<dbReference type="Gene3D" id="3.40.50.2300">
    <property type="match status" value="2"/>
</dbReference>
<dbReference type="CDD" id="cd01392">
    <property type="entry name" value="HTH_LacI"/>
    <property type="match status" value="1"/>
</dbReference>
<organism evidence="5 6">
    <name type="scientific">Micromonospora lupini str. Lupac 08</name>
    <dbReference type="NCBI Taxonomy" id="1150864"/>
    <lineage>
        <taxon>Bacteria</taxon>
        <taxon>Bacillati</taxon>
        <taxon>Actinomycetota</taxon>
        <taxon>Actinomycetes</taxon>
        <taxon>Micromonosporales</taxon>
        <taxon>Micromonosporaceae</taxon>
        <taxon>Micromonospora</taxon>
    </lineage>
</organism>
<dbReference type="PRINTS" id="PR00036">
    <property type="entry name" value="HTHLACI"/>
</dbReference>
<dbReference type="InterPro" id="IPR000843">
    <property type="entry name" value="HTH_LacI"/>
</dbReference>
<dbReference type="GO" id="GO:0000976">
    <property type="term" value="F:transcription cis-regulatory region binding"/>
    <property type="evidence" value="ECO:0007669"/>
    <property type="project" value="TreeGrafter"/>
</dbReference>
<comment type="caution">
    <text evidence="5">The sequence shown here is derived from an EMBL/GenBank/DDBJ whole genome shotgun (WGS) entry which is preliminary data.</text>
</comment>
<dbReference type="RefSeq" id="WP_007459539.1">
    <property type="nucleotide sequence ID" value="NZ_HF570108.1"/>
</dbReference>
<dbReference type="InterPro" id="IPR046335">
    <property type="entry name" value="LacI/GalR-like_sensor"/>
</dbReference>
<evidence type="ECO:0000256" key="3">
    <source>
        <dbReference type="ARBA" id="ARBA00023163"/>
    </source>
</evidence>
<evidence type="ECO:0000313" key="5">
    <source>
        <dbReference type="EMBL" id="CCH18286.1"/>
    </source>
</evidence>
<evidence type="ECO:0000256" key="1">
    <source>
        <dbReference type="ARBA" id="ARBA00023015"/>
    </source>
</evidence>
<dbReference type="GO" id="GO:0003700">
    <property type="term" value="F:DNA-binding transcription factor activity"/>
    <property type="evidence" value="ECO:0007669"/>
    <property type="project" value="TreeGrafter"/>
</dbReference>
<dbReference type="SUPFAM" id="SSF53822">
    <property type="entry name" value="Periplasmic binding protein-like I"/>
    <property type="match status" value="1"/>
</dbReference>
<name>I0L389_9ACTN</name>
<dbReference type="Gene3D" id="1.10.260.40">
    <property type="entry name" value="lambda repressor-like DNA-binding domains"/>
    <property type="match status" value="1"/>
</dbReference>
<keyword evidence="2" id="KW-0238">DNA-binding</keyword>
<dbReference type="Proteomes" id="UP000003448">
    <property type="component" value="Unassembled WGS sequence"/>
</dbReference>
<keyword evidence="6" id="KW-1185">Reference proteome</keyword>
<evidence type="ECO:0000259" key="4">
    <source>
        <dbReference type="PROSITE" id="PS50932"/>
    </source>
</evidence>
<dbReference type="PROSITE" id="PS00356">
    <property type="entry name" value="HTH_LACI_1"/>
    <property type="match status" value="1"/>
</dbReference>
<dbReference type="SUPFAM" id="SSF47413">
    <property type="entry name" value="lambda repressor-like DNA-binding domains"/>
    <property type="match status" value="1"/>
</dbReference>
<dbReference type="EMBL" id="CAIE01000025">
    <property type="protein sequence ID" value="CCH18286.1"/>
    <property type="molecule type" value="Genomic_DNA"/>
</dbReference>
<feature type="domain" description="HTH lacI-type" evidence="4">
    <location>
        <begin position="3"/>
        <end position="57"/>
    </location>
</feature>
<evidence type="ECO:0000256" key="2">
    <source>
        <dbReference type="ARBA" id="ARBA00023125"/>
    </source>
</evidence>
<dbReference type="eggNOG" id="COG1609">
    <property type="taxonomic scope" value="Bacteria"/>
</dbReference>
<gene>
    <name evidence="5" type="ORF">MILUP08_43192</name>
</gene>
<dbReference type="PANTHER" id="PTHR30146">
    <property type="entry name" value="LACI-RELATED TRANSCRIPTIONAL REPRESSOR"/>
    <property type="match status" value="1"/>
</dbReference>
<reference evidence="6" key="1">
    <citation type="journal article" date="2012" name="J. Bacteriol.">
        <title>Genome Sequence of Micromonospora lupini Lupac 08, Isolated from Root Nodules of Lupinus angustifolius.</title>
        <authorList>
            <person name="Alonso-Vega P."/>
            <person name="Normand P."/>
            <person name="Bacigalupe R."/>
            <person name="Pujic P."/>
            <person name="Lajus A."/>
            <person name="Vallenet D."/>
            <person name="Carro L."/>
            <person name="Coll P."/>
            <person name="Trujillo M.E."/>
        </authorList>
    </citation>
    <scope>NUCLEOTIDE SEQUENCE [LARGE SCALE GENOMIC DNA]</scope>
    <source>
        <strain evidence="6">Lupac 08</strain>
    </source>
</reference>
<keyword evidence="3" id="KW-0804">Transcription</keyword>
<dbReference type="PROSITE" id="PS50932">
    <property type="entry name" value="HTH_LACI_2"/>
    <property type="match status" value="1"/>
</dbReference>
<dbReference type="OrthoDB" id="3563699at2"/>
<evidence type="ECO:0000313" key="6">
    <source>
        <dbReference type="Proteomes" id="UP000003448"/>
    </source>
</evidence>
<accession>I0L389</accession>
<dbReference type="Pfam" id="PF13377">
    <property type="entry name" value="Peripla_BP_3"/>
    <property type="match status" value="1"/>
</dbReference>
<dbReference type="AlphaFoldDB" id="I0L389"/>
<dbReference type="CDD" id="cd06267">
    <property type="entry name" value="PBP1_LacI_sugar_binding-like"/>
    <property type="match status" value="1"/>
</dbReference>
<dbReference type="InterPro" id="IPR028082">
    <property type="entry name" value="Peripla_BP_I"/>
</dbReference>
<dbReference type="STRING" id="1150864.MILUP08_43192"/>
<sequence>MASTLKDVARLAGVSVKTVSNVVNDYPHVSADVRRRVEAAVAHLRYRPNAFARTLRTGRTGVLALVLPDADLPYADDLAREVVHAAARRGYRVVIEHERASPDPDEGRSMPVDGVLVGAPGYLAETLAAAGRPVVLVGGAARDPRCDQIRVDLAGAAEDATSHLLRTGRRRIAAIGAYPPGYVGTSQPGTAGYHRALRGAGLTPVPGHLLPARHHRRSDGYHAARDLFAGPDRPDAIFCFSDRLAIGAMRAAFDAGLRVPADVAVIGVGDVEEGRYSRPTLSTVAVDTGFLAREAVARLTARIGQPDAATAEVVAPHTVLPRESTGV</sequence>
<dbReference type="Pfam" id="PF00356">
    <property type="entry name" value="LacI"/>
    <property type="match status" value="1"/>
</dbReference>
<dbReference type="InterPro" id="IPR010982">
    <property type="entry name" value="Lambda_DNA-bd_dom_sf"/>
</dbReference>
<proteinExistence type="predicted"/>
<protein>
    <submittedName>
        <fullName evidence="5">Transcriptional regulator, LacI family</fullName>
    </submittedName>
</protein>
<keyword evidence="1" id="KW-0805">Transcription regulation</keyword>
<dbReference type="PANTHER" id="PTHR30146:SF153">
    <property type="entry name" value="LACTOSE OPERON REPRESSOR"/>
    <property type="match status" value="1"/>
</dbReference>